<evidence type="ECO:0000313" key="13">
    <source>
        <dbReference type="EMBL" id="SFU68303.1"/>
    </source>
</evidence>
<keyword evidence="6 12" id="KW-0274">FAD</keyword>
<evidence type="ECO:0000256" key="1">
    <source>
        <dbReference type="ARBA" id="ARBA00001974"/>
    </source>
</evidence>
<dbReference type="RefSeq" id="WP_068837652.1">
    <property type="nucleotide sequence ID" value="NZ_BMXC01000002.1"/>
</dbReference>
<dbReference type="Pfam" id="PF02219">
    <property type="entry name" value="MTHFR"/>
    <property type="match status" value="1"/>
</dbReference>
<gene>
    <name evidence="13" type="ORF">SAMN04487941_1938</name>
</gene>
<dbReference type="UniPathway" id="UPA00193"/>
<evidence type="ECO:0000256" key="11">
    <source>
        <dbReference type="ARBA" id="ARBA00048628"/>
    </source>
</evidence>
<keyword evidence="4" id="KW-0028">Amino-acid biosynthesis</keyword>
<comment type="catalytic activity">
    <reaction evidence="11">
        <text>(6S)-5-methyl-5,6,7,8-tetrahydrofolate + NAD(+) = (6R)-5,10-methylene-5,6,7,8-tetrahydrofolate + NADH + H(+)</text>
        <dbReference type="Rhea" id="RHEA:19821"/>
        <dbReference type="ChEBI" id="CHEBI:15378"/>
        <dbReference type="ChEBI" id="CHEBI:15636"/>
        <dbReference type="ChEBI" id="CHEBI:18608"/>
        <dbReference type="ChEBI" id="CHEBI:57540"/>
        <dbReference type="ChEBI" id="CHEBI:57945"/>
        <dbReference type="EC" id="1.5.1.54"/>
    </reaction>
    <physiologicalReaction direction="right-to-left" evidence="11">
        <dbReference type="Rhea" id="RHEA:19823"/>
    </physiologicalReaction>
</comment>
<keyword evidence="5 12" id="KW-0285">Flavoprotein</keyword>
<evidence type="ECO:0000256" key="8">
    <source>
        <dbReference type="ARBA" id="ARBA00023027"/>
    </source>
</evidence>
<keyword evidence="8" id="KW-0520">NAD</keyword>
<evidence type="ECO:0000256" key="5">
    <source>
        <dbReference type="ARBA" id="ARBA00022630"/>
    </source>
</evidence>
<dbReference type="NCBIfam" id="TIGR00676">
    <property type="entry name" value="fadh2"/>
    <property type="match status" value="1"/>
</dbReference>
<dbReference type="Proteomes" id="UP000182491">
    <property type="component" value="Unassembled WGS sequence"/>
</dbReference>
<organism evidence="13 14">
    <name type="scientific">Pontibacter akesuensis</name>
    <dbReference type="NCBI Taxonomy" id="388950"/>
    <lineage>
        <taxon>Bacteria</taxon>
        <taxon>Pseudomonadati</taxon>
        <taxon>Bacteroidota</taxon>
        <taxon>Cytophagia</taxon>
        <taxon>Cytophagales</taxon>
        <taxon>Hymenobacteraceae</taxon>
        <taxon>Pontibacter</taxon>
    </lineage>
</organism>
<sequence>MKVTDHFKNANGKTLFTFEILPPLKGENLQTLYSHIDPLMEFNPPFIDVTYHREEYIYKQRENGLLEKRSTRKRPGTVGICAALQNYYKVDTVPHLICGGFNREETENALIDLHFLGIDNVLVLRGDCVKSEARFVPEQGGHHYASELIEQVVGMNNGIYLDDEQANTNGTDFCIGVAGYPEKHFEAPNLRSDLRWLKRKIELGADYIVTQMFFDNQKYFDFVKLCREEGIEVPIIPGLKPLTTKTQLSLLPSLFHIDIPCDLADAVEACTDNKGAAQVGVEWAIKQSKELMDFGVPCLHYYSMGRSGSVRKVAEQLF</sequence>
<dbReference type="EC" id="1.5.1.54" evidence="12"/>
<protein>
    <recommendedName>
        <fullName evidence="12">Methylenetetrahydrofolate reductase</fullName>
        <ecNumber evidence="12">1.5.1.54</ecNumber>
    </recommendedName>
</protein>
<evidence type="ECO:0000313" key="14">
    <source>
        <dbReference type="Proteomes" id="UP000182491"/>
    </source>
</evidence>
<comment type="cofactor">
    <cofactor evidence="1 12">
        <name>FAD</name>
        <dbReference type="ChEBI" id="CHEBI:57692"/>
    </cofactor>
</comment>
<proteinExistence type="inferred from homology"/>
<dbReference type="AlphaFoldDB" id="A0A1I7I5U1"/>
<evidence type="ECO:0000256" key="3">
    <source>
        <dbReference type="ARBA" id="ARBA00006743"/>
    </source>
</evidence>
<evidence type="ECO:0000256" key="9">
    <source>
        <dbReference type="ARBA" id="ARBA00023167"/>
    </source>
</evidence>
<dbReference type="GO" id="GO:0035999">
    <property type="term" value="P:tetrahydrofolate interconversion"/>
    <property type="evidence" value="ECO:0007669"/>
    <property type="project" value="UniProtKB-UniPathway"/>
</dbReference>
<dbReference type="PANTHER" id="PTHR45754">
    <property type="entry name" value="METHYLENETETRAHYDROFOLATE REDUCTASE"/>
    <property type="match status" value="1"/>
</dbReference>
<dbReference type="PANTHER" id="PTHR45754:SF3">
    <property type="entry name" value="METHYLENETETRAHYDROFOLATE REDUCTASE (NADPH)"/>
    <property type="match status" value="1"/>
</dbReference>
<evidence type="ECO:0000256" key="6">
    <source>
        <dbReference type="ARBA" id="ARBA00022827"/>
    </source>
</evidence>
<dbReference type="GO" id="GO:0009086">
    <property type="term" value="P:methionine biosynthetic process"/>
    <property type="evidence" value="ECO:0007669"/>
    <property type="project" value="UniProtKB-KW"/>
</dbReference>
<comment type="pathway">
    <text evidence="2 12">One-carbon metabolism; tetrahydrofolate interconversion.</text>
</comment>
<evidence type="ECO:0000256" key="12">
    <source>
        <dbReference type="RuleBase" id="RU003862"/>
    </source>
</evidence>
<dbReference type="GO" id="GO:0005829">
    <property type="term" value="C:cytosol"/>
    <property type="evidence" value="ECO:0007669"/>
    <property type="project" value="InterPro"/>
</dbReference>
<dbReference type="InterPro" id="IPR004620">
    <property type="entry name" value="MTHF_reductase_bac"/>
</dbReference>
<dbReference type="InterPro" id="IPR029041">
    <property type="entry name" value="FAD-linked_oxidoreductase-like"/>
</dbReference>
<keyword evidence="9" id="KW-0486">Methionine biosynthesis</keyword>
<dbReference type="SUPFAM" id="SSF51730">
    <property type="entry name" value="FAD-linked oxidoreductase"/>
    <property type="match status" value="1"/>
</dbReference>
<evidence type="ECO:0000256" key="4">
    <source>
        <dbReference type="ARBA" id="ARBA00022605"/>
    </source>
</evidence>
<dbReference type="FunFam" id="3.20.20.220:FF:000015">
    <property type="entry name" value="Methylenetetrahydrofolate reductase"/>
    <property type="match status" value="1"/>
</dbReference>
<dbReference type="STRING" id="388950.GCA_001611675_01605"/>
<keyword evidence="14" id="KW-1185">Reference proteome</keyword>
<accession>A0A1I7I5U1</accession>
<evidence type="ECO:0000256" key="7">
    <source>
        <dbReference type="ARBA" id="ARBA00023002"/>
    </source>
</evidence>
<dbReference type="InterPro" id="IPR003171">
    <property type="entry name" value="Mehydrof_redctse-like"/>
</dbReference>
<comment type="similarity">
    <text evidence="3 12">Belongs to the methylenetetrahydrofolate reductase family.</text>
</comment>
<dbReference type="GO" id="GO:0106312">
    <property type="term" value="F:methylenetetrahydrofolate reductase (NADH) activity"/>
    <property type="evidence" value="ECO:0007669"/>
    <property type="project" value="UniProtKB-EC"/>
</dbReference>
<name>A0A1I7I5U1_9BACT</name>
<dbReference type="Gene3D" id="3.20.20.220">
    <property type="match status" value="1"/>
</dbReference>
<reference evidence="14" key="1">
    <citation type="submission" date="2016-10" db="EMBL/GenBank/DDBJ databases">
        <authorList>
            <person name="Varghese N."/>
        </authorList>
    </citation>
    <scope>NUCLEOTIDE SEQUENCE [LARGE SCALE GENOMIC DNA]</scope>
    <source>
        <strain evidence="14">DSM 18820</strain>
    </source>
</reference>
<dbReference type="CDD" id="cd00537">
    <property type="entry name" value="MTHFR"/>
    <property type="match status" value="1"/>
</dbReference>
<comment type="pathway">
    <text evidence="10">Amino-acid biosynthesis; L-methionine biosynthesis via de novo pathway.</text>
</comment>
<keyword evidence="7 12" id="KW-0560">Oxidoreductase</keyword>
<evidence type="ECO:0000256" key="10">
    <source>
        <dbReference type="ARBA" id="ARBA00034478"/>
    </source>
</evidence>
<dbReference type="OrthoDB" id="9812555at2"/>
<dbReference type="EMBL" id="FPCA01000002">
    <property type="protein sequence ID" value="SFU68303.1"/>
    <property type="molecule type" value="Genomic_DNA"/>
</dbReference>
<evidence type="ECO:0000256" key="2">
    <source>
        <dbReference type="ARBA" id="ARBA00004777"/>
    </source>
</evidence>
<dbReference type="GO" id="GO:0071949">
    <property type="term" value="F:FAD binding"/>
    <property type="evidence" value="ECO:0007669"/>
    <property type="project" value="TreeGrafter"/>
</dbReference>